<reference evidence="2 3" key="1">
    <citation type="submission" date="2018-08" db="EMBL/GenBank/DDBJ databases">
        <title>Genomic Encyclopedia of Archaeal and Bacterial Type Strains, Phase II (KMG-II): from individual species to whole genera.</title>
        <authorList>
            <person name="Goeker M."/>
        </authorList>
    </citation>
    <scope>NUCLEOTIDE SEQUENCE [LARGE SCALE GENOMIC DNA]</scope>
    <source>
        <strain evidence="2 3">DSM 45791</strain>
    </source>
</reference>
<dbReference type="Proteomes" id="UP000256269">
    <property type="component" value="Unassembled WGS sequence"/>
</dbReference>
<organism evidence="2 3">
    <name type="scientific">Kutzneria buriramensis</name>
    <dbReference type="NCBI Taxonomy" id="1045776"/>
    <lineage>
        <taxon>Bacteria</taxon>
        <taxon>Bacillati</taxon>
        <taxon>Actinomycetota</taxon>
        <taxon>Actinomycetes</taxon>
        <taxon>Pseudonocardiales</taxon>
        <taxon>Pseudonocardiaceae</taxon>
        <taxon>Kutzneria</taxon>
    </lineage>
</organism>
<dbReference type="Pfam" id="PF19809">
    <property type="entry name" value="DUF6292"/>
    <property type="match status" value="1"/>
</dbReference>
<feature type="domain" description="DUF6292" evidence="1">
    <location>
        <begin position="31"/>
        <end position="118"/>
    </location>
</feature>
<gene>
    <name evidence="2" type="ORF">BCF44_113164</name>
</gene>
<dbReference type="RefSeq" id="WP_170217898.1">
    <property type="nucleotide sequence ID" value="NZ_CP144375.1"/>
</dbReference>
<accession>A0A3E0H796</accession>
<comment type="caution">
    <text evidence="2">The sequence shown here is derived from an EMBL/GenBank/DDBJ whole genome shotgun (WGS) entry which is preliminary data.</text>
</comment>
<dbReference type="EMBL" id="QUNO01000013">
    <property type="protein sequence ID" value="REH39309.1"/>
    <property type="molecule type" value="Genomic_DNA"/>
</dbReference>
<keyword evidence="3" id="KW-1185">Reference proteome</keyword>
<dbReference type="InterPro" id="IPR046259">
    <property type="entry name" value="DUF6292"/>
</dbReference>
<evidence type="ECO:0000259" key="1">
    <source>
        <dbReference type="Pfam" id="PF19809"/>
    </source>
</evidence>
<evidence type="ECO:0000313" key="2">
    <source>
        <dbReference type="EMBL" id="REH39309.1"/>
    </source>
</evidence>
<name>A0A3E0H796_9PSEU</name>
<dbReference type="AlphaFoldDB" id="A0A3E0H796"/>
<proteinExistence type="predicted"/>
<evidence type="ECO:0000313" key="3">
    <source>
        <dbReference type="Proteomes" id="UP000256269"/>
    </source>
</evidence>
<sequence>MRGAPLLTGAAARSEITWYDDDTFDRGLRAYITAVARALGVGAESTTVDTTAPASAYLALDGTLPVYPGRELALLWDEGHGWSAAVETASGEDLVVIRHLDPAHGAVPAPRVLARFVEALRMGRPVGRTDPPDLSGLDRRHVGERLAELYLDR</sequence>
<protein>
    <recommendedName>
        <fullName evidence="1">DUF6292 domain-containing protein</fullName>
    </recommendedName>
</protein>